<dbReference type="PANTHER" id="PTHR34154:SF3">
    <property type="entry name" value="ALKALI-SENSITIVE LINKAGE PROTEIN 1"/>
    <property type="match status" value="1"/>
</dbReference>
<dbReference type="InterPro" id="IPR024655">
    <property type="entry name" value="Asl1_glyco_hydro_catalytic"/>
</dbReference>
<comment type="caution">
    <text evidence="2">The sequence shown here is derived from an EMBL/GenBank/DDBJ whole genome shotgun (WGS) entry which is preliminary data.</text>
</comment>
<dbReference type="EMBL" id="CAJNOV010014427">
    <property type="protein sequence ID" value="CAF1549421.1"/>
    <property type="molecule type" value="Genomic_DNA"/>
</dbReference>
<dbReference type="Pfam" id="PF11790">
    <property type="entry name" value="Glyco_hydro_cc"/>
    <property type="match status" value="1"/>
</dbReference>
<dbReference type="AlphaFoldDB" id="A0A815X1T0"/>
<dbReference type="Proteomes" id="UP000663855">
    <property type="component" value="Unassembled WGS sequence"/>
</dbReference>
<organism evidence="2 3">
    <name type="scientific">Rotaria magnacalcarata</name>
    <dbReference type="NCBI Taxonomy" id="392030"/>
    <lineage>
        <taxon>Eukaryota</taxon>
        <taxon>Metazoa</taxon>
        <taxon>Spiralia</taxon>
        <taxon>Gnathifera</taxon>
        <taxon>Rotifera</taxon>
        <taxon>Eurotatoria</taxon>
        <taxon>Bdelloidea</taxon>
        <taxon>Philodinida</taxon>
        <taxon>Philodinidae</taxon>
        <taxon>Rotaria</taxon>
    </lineage>
</organism>
<reference evidence="2" key="1">
    <citation type="submission" date="2021-02" db="EMBL/GenBank/DDBJ databases">
        <authorList>
            <person name="Nowell W R."/>
        </authorList>
    </citation>
    <scope>NUCLEOTIDE SEQUENCE</scope>
</reference>
<dbReference type="PANTHER" id="PTHR34154">
    <property type="entry name" value="ALKALI-SENSITIVE LINKAGE PROTEIN 1"/>
    <property type="match status" value="1"/>
</dbReference>
<dbReference type="SUPFAM" id="SSF51445">
    <property type="entry name" value="(Trans)glycosidases"/>
    <property type="match status" value="1"/>
</dbReference>
<evidence type="ECO:0000313" key="3">
    <source>
        <dbReference type="Proteomes" id="UP000663855"/>
    </source>
</evidence>
<evidence type="ECO:0000313" key="2">
    <source>
        <dbReference type="EMBL" id="CAF1549421.1"/>
    </source>
</evidence>
<evidence type="ECO:0000259" key="1">
    <source>
        <dbReference type="Pfam" id="PF11790"/>
    </source>
</evidence>
<protein>
    <recommendedName>
        <fullName evidence="1">Asl1-like glycosyl hydrolase catalytic domain-containing protein</fullName>
    </recommendedName>
</protein>
<feature type="domain" description="Asl1-like glycosyl hydrolase catalytic" evidence="1">
    <location>
        <begin position="132"/>
        <end position="204"/>
    </location>
</feature>
<name>A0A815X1T0_9BILA</name>
<sequence length="253" mass="28876">MSSRAQKPALRDFLLVHAQTRTRLCKDSERFDPCDQLARLTSFEKATLMSWSTDSNVDRGLNLYILLHYLSAINNNSCYYHYVNNGIPDGTRSMPKHARSMRKHARSMPKYARSMHDGSQNTPAVPIGRGCKQYIEPLKAHGERLGSPAIAFSDEVLNWMQQFLNELDKVGGRIDFLASHWYGRVANNFINWITKARQRFGDSVTILDSLSWVERYAWFGAQLYFDAALDSTNCLIACNGQLSELGQKYVYGF</sequence>
<dbReference type="InterPro" id="IPR053183">
    <property type="entry name" value="ASL1"/>
</dbReference>
<dbReference type="InterPro" id="IPR017853">
    <property type="entry name" value="GH"/>
</dbReference>
<accession>A0A815X1T0</accession>
<gene>
    <name evidence="2" type="ORF">CJN711_LOCUS30294</name>
</gene>
<proteinExistence type="predicted"/>
<dbReference type="GO" id="GO:0071966">
    <property type="term" value="P:fungal-type cell wall polysaccharide metabolic process"/>
    <property type="evidence" value="ECO:0007669"/>
    <property type="project" value="TreeGrafter"/>
</dbReference>